<dbReference type="Gene3D" id="3.40.50.720">
    <property type="entry name" value="NAD(P)-binding Rossmann-like Domain"/>
    <property type="match status" value="1"/>
</dbReference>
<dbReference type="InterPro" id="IPR003781">
    <property type="entry name" value="CoA-bd"/>
</dbReference>
<reference evidence="2" key="1">
    <citation type="submission" date="2013-08" db="EMBL/GenBank/DDBJ databases">
        <authorList>
            <person name="Mendez C."/>
            <person name="Richter M."/>
            <person name="Ferrer M."/>
            <person name="Sanchez J."/>
        </authorList>
    </citation>
    <scope>NUCLEOTIDE SEQUENCE</scope>
</reference>
<dbReference type="AlphaFoldDB" id="T0YS30"/>
<dbReference type="SMART" id="SM00881">
    <property type="entry name" value="CoA_binding"/>
    <property type="match status" value="1"/>
</dbReference>
<evidence type="ECO:0000313" key="2">
    <source>
        <dbReference type="EMBL" id="EQD38356.1"/>
    </source>
</evidence>
<name>T0YS30_9ZZZZ</name>
<gene>
    <name evidence="2" type="ORF">B1B_15838</name>
</gene>
<dbReference type="EMBL" id="AUZY01010534">
    <property type="protein sequence ID" value="EQD38356.1"/>
    <property type="molecule type" value="Genomic_DNA"/>
</dbReference>
<accession>T0YS30</accession>
<dbReference type="InterPro" id="IPR036291">
    <property type="entry name" value="NAD(P)-bd_dom_sf"/>
</dbReference>
<dbReference type="PANTHER" id="PTHR33303">
    <property type="entry name" value="CYTOPLASMIC PROTEIN-RELATED"/>
    <property type="match status" value="1"/>
</dbReference>
<reference evidence="2" key="2">
    <citation type="journal article" date="2014" name="ISME J.">
        <title>Microbial stratification in low pH oxic and suboxic macroscopic growths along an acid mine drainage.</title>
        <authorList>
            <person name="Mendez-Garcia C."/>
            <person name="Mesa V."/>
            <person name="Sprenger R.R."/>
            <person name="Richter M."/>
            <person name="Diez M.S."/>
            <person name="Solano J."/>
            <person name="Bargiela R."/>
            <person name="Golyshina O.V."/>
            <person name="Manteca A."/>
            <person name="Ramos J.L."/>
            <person name="Gallego J.R."/>
            <person name="Llorente I."/>
            <person name="Martins Dos Santos V.A."/>
            <person name="Jensen O.N."/>
            <person name="Pelaez A.I."/>
            <person name="Sanchez J."/>
            <person name="Ferrer M."/>
        </authorList>
    </citation>
    <scope>NUCLEOTIDE SEQUENCE</scope>
</reference>
<proteinExistence type="predicted"/>
<sequence>MSVNQYDNDRIGRILVTSKNIAVVGISDKHDRDSYRVARYLKENGFNIIPINPGLTSWEGIKSYPSLLDIPPEVKVDIVDVFRKPDTVIPVVNEASKIGAKVIWFQEGVINEAAANNAKKLGMAVVIDRCMMKEHYKSKTGTNK</sequence>
<feature type="domain" description="CoA-binding" evidence="1">
    <location>
        <begin position="15"/>
        <end position="109"/>
    </location>
</feature>
<dbReference type="PANTHER" id="PTHR33303:SF2">
    <property type="entry name" value="COA-BINDING DOMAIN-CONTAINING PROTEIN"/>
    <property type="match status" value="1"/>
</dbReference>
<organism evidence="2">
    <name type="scientific">mine drainage metagenome</name>
    <dbReference type="NCBI Taxonomy" id="410659"/>
    <lineage>
        <taxon>unclassified sequences</taxon>
        <taxon>metagenomes</taxon>
        <taxon>ecological metagenomes</taxon>
    </lineage>
</organism>
<dbReference type="Pfam" id="PF13380">
    <property type="entry name" value="CoA_binding_2"/>
    <property type="match status" value="1"/>
</dbReference>
<comment type="caution">
    <text evidence="2">The sequence shown here is derived from an EMBL/GenBank/DDBJ whole genome shotgun (WGS) entry which is preliminary data.</text>
</comment>
<evidence type="ECO:0000259" key="1">
    <source>
        <dbReference type="SMART" id="SM00881"/>
    </source>
</evidence>
<dbReference type="SUPFAM" id="SSF51735">
    <property type="entry name" value="NAD(P)-binding Rossmann-fold domains"/>
    <property type="match status" value="1"/>
</dbReference>
<protein>
    <submittedName>
        <fullName evidence="2">CoA-binding domain protein</fullName>
    </submittedName>
</protein>